<proteinExistence type="predicted"/>
<dbReference type="OrthoDB" id="10541615at2759"/>
<keyword evidence="1" id="KW-0732">Signal</keyword>
<name>A0A7J6M640_PEROL</name>
<comment type="caution">
    <text evidence="2">The sequence shown here is derived from an EMBL/GenBank/DDBJ whole genome shotgun (WGS) entry which is preliminary data.</text>
</comment>
<evidence type="ECO:0000313" key="3">
    <source>
        <dbReference type="Proteomes" id="UP000570595"/>
    </source>
</evidence>
<accession>A0A7J6M640</accession>
<dbReference type="Proteomes" id="UP000570595">
    <property type="component" value="Unassembled WGS sequence"/>
</dbReference>
<organism evidence="2 3">
    <name type="scientific">Perkinsus olseni</name>
    <name type="common">Perkinsus atlanticus</name>
    <dbReference type="NCBI Taxonomy" id="32597"/>
    <lineage>
        <taxon>Eukaryota</taxon>
        <taxon>Sar</taxon>
        <taxon>Alveolata</taxon>
        <taxon>Perkinsozoa</taxon>
        <taxon>Perkinsea</taxon>
        <taxon>Perkinsida</taxon>
        <taxon>Perkinsidae</taxon>
        <taxon>Perkinsus</taxon>
    </lineage>
</organism>
<sequence length="168" mass="18213">MVAYSLIFTSALSSAVALQSALQHGGRQVQSAALSQTVYTPRYLLECTTVISREDDFLGGNGVGTEGEEAEIIYVKDGVLVGKAKGRAVHIDRVFAKVFPFAHLKDKIFSNIPITRGYGQCETLIDLIETTPPKGYEGKSDWIKSFVNGNMAAAFGLAKKHGSFEDYS</sequence>
<protein>
    <submittedName>
        <fullName evidence="2">Uncharacterized protein</fullName>
    </submittedName>
</protein>
<feature type="chain" id="PRO_5029860077" evidence="1">
    <location>
        <begin position="18"/>
        <end position="168"/>
    </location>
</feature>
<evidence type="ECO:0000256" key="1">
    <source>
        <dbReference type="SAM" id="SignalP"/>
    </source>
</evidence>
<gene>
    <name evidence="2" type="ORF">FOZ61_009449</name>
</gene>
<evidence type="ECO:0000313" key="2">
    <source>
        <dbReference type="EMBL" id="KAF4666650.1"/>
    </source>
</evidence>
<reference evidence="2 3" key="1">
    <citation type="submission" date="2020-04" db="EMBL/GenBank/DDBJ databases">
        <title>Perkinsus olseni comparative genomics.</title>
        <authorList>
            <person name="Bogema D.R."/>
        </authorList>
    </citation>
    <scope>NUCLEOTIDE SEQUENCE [LARGE SCALE GENOMIC DNA]</scope>
    <source>
        <strain evidence="2">ATCC PRA-179</strain>
    </source>
</reference>
<dbReference type="EMBL" id="JABAHT010000069">
    <property type="protein sequence ID" value="KAF4666650.1"/>
    <property type="molecule type" value="Genomic_DNA"/>
</dbReference>
<dbReference type="AlphaFoldDB" id="A0A7J6M640"/>
<feature type="signal peptide" evidence="1">
    <location>
        <begin position="1"/>
        <end position="17"/>
    </location>
</feature>